<dbReference type="GO" id="GO:0004792">
    <property type="term" value="F:thiosulfate-cyanide sulfurtransferase activity"/>
    <property type="evidence" value="ECO:0007669"/>
    <property type="project" value="InterPro"/>
</dbReference>
<evidence type="ECO:0000259" key="4">
    <source>
        <dbReference type="PROSITE" id="PS50206"/>
    </source>
</evidence>
<name>A0A9W6GDK3_9ACTN</name>
<dbReference type="Proteomes" id="UP001144313">
    <property type="component" value="Unassembled WGS sequence"/>
</dbReference>
<dbReference type="InterPro" id="IPR001763">
    <property type="entry name" value="Rhodanese-like_dom"/>
</dbReference>
<dbReference type="CDD" id="cd01448">
    <property type="entry name" value="TST_Repeat_1"/>
    <property type="match status" value="1"/>
</dbReference>
<evidence type="ECO:0000313" key="6">
    <source>
        <dbReference type="Proteomes" id="UP001144313"/>
    </source>
</evidence>
<dbReference type="InterPro" id="IPR001307">
    <property type="entry name" value="Thiosulphate_STrfase_CS"/>
</dbReference>
<dbReference type="InterPro" id="IPR036873">
    <property type="entry name" value="Rhodanese-like_dom_sf"/>
</dbReference>
<evidence type="ECO:0000256" key="3">
    <source>
        <dbReference type="SAM" id="MobiDB-lite"/>
    </source>
</evidence>
<evidence type="ECO:0000256" key="1">
    <source>
        <dbReference type="ARBA" id="ARBA00022679"/>
    </source>
</evidence>
<dbReference type="PROSITE" id="PS50206">
    <property type="entry name" value="RHODANESE_3"/>
    <property type="match status" value="2"/>
</dbReference>
<dbReference type="AlphaFoldDB" id="A0A9W6GDK3"/>
<keyword evidence="6" id="KW-1185">Reference proteome</keyword>
<gene>
    <name evidence="5" type="primary">sseA</name>
    <name evidence="5" type="ORF">GALLR39Z86_46870</name>
</gene>
<reference evidence="5" key="1">
    <citation type="submission" date="2022-12" db="EMBL/GenBank/DDBJ databases">
        <title>Reference genome sequencing for broad-spectrum identification of bacterial and archaeal isolates by mass spectrometry.</title>
        <authorList>
            <person name="Sekiguchi Y."/>
            <person name="Tourlousse D.M."/>
        </authorList>
    </citation>
    <scope>NUCLEOTIDE SEQUENCE</scope>
    <source>
        <strain evidence="5">LLR39Z86</strain>
    </source>
</reference>
<dbReference type="Pfam" id="PF00581">
    <property type="entry name" value="Rhodanese"/>
    <property type="match status" value="2"/>
</dbReference>
<feature type="domain" description="Rhodanese" evidence="4">
    <location>
        <begin position="16"/>
        <end position="138"/>
    </location>
</feature>
<sequence length="316" mass="33085">MIGAEAAAELHGSVRLDVRWTLGGPSRDADYAEGHLPGAVRLDFDRDVCGPVETLGGRHPLPEPEALQAVLRAAGIDDDSHVLVYDDGDGPFGDAGEPSISLAAARTWWTLRWAGIEQVQVLQGGIKAWTGAGLPLEAQTADPKPGNVHVSPGHLPVLDAESAAEWAETRELVDVRAPERYRGETEPIDPVAGHVPGAINLFLGEDDLADTDRLRERYASHPEAAYYCGSGVGAARTALAVTAAGLPTPPVYIGSWSDWVSRGGAVATALDDGAQTSPLEPIDGSQASPQQPIDGSQASPQQPIIGSQASPKGETR</sequence>
<dbReference type="Gene3D" id="3.40.250.10">
    <property type="entry name" value="Rhodanese-like domain"/>
    <property type="match status" value="2"/>
</dbReference>
<feature type="region of interest" description="Disordered" evidence="3">
    <location>
        <begin position="273"/>
        <end position="316"/>
    </location>
</feature>
<evidence type="ECO:0000313" key="5">
    <source>
        <dbReference type="EMBL" id="GLI44837.1"/>
    </source>
</evidence>
<protein>
    <submittedName>
        <fullName evidence="5">Sulfurtransferase</fullName>
    </submittedName>
</protein>
<dbReference type="PANTHER" id="PTHR11364:SF27">
    <property type="entry name" value="SULFURTRANSFERASE"/>
    <property type="match status" value="1"/>
</dbReference>
<keyword evidence="2" id="KW-0677">Repeat</keyword>
<dbReference type="InterPro" id="IPR045078">
    <property type="entry name" value="TST/MPST-like"/>
</dbReference>
<feature type="domain" description="Rhodanese" evidence="4">
    <location>
        <begin position="172"/>
        <end position="268"/>
    </location>
</feature>
<proteinExistence type="predicted"/>
<feature type="compositionally biased region" description="Polar residues" evidence="3">
    <location>
        <begin position="285"/>
        <end position="310"/>
    </location>
</feature>
<evidence type="ECO:0000256" key="2">
    <source>
        <dbReference type="ARBA" id="ARBA00022737"/>
    </source>
</evidence>
<dbReference type="EMBL" id="BSDT01000001">
    <property type="protein sequence ID" value="GLI44837.1"/>
    <property type="molecule type" value="Genomic_DNA"/>
</dbReference>
<organism evidence="5 6">
    <name type="scientific">Glycomyces algeriensis</name>
    <dbReference type="NCBI Taxonomy" id="256037"/>
    <lineage>
        <taxon>Bacteria</taxon>
        <taxon>Bacillati</taxon>
        <taxon>Actinomycetota</taxon>
        <taxon>Actinomycetes</taxon>
        <taxon>Glycomycetales</taxon>
        <taxon>Glycomycetaceae</taxon>
        <taxon>Glycomyces</taxon>
    </lineage>
</organism>
<dbReference type="PROSITE" id="PS00380">
    <property type="entry name" value="RHODANESE_1"/>
    <property type="match status" value="1"/>
</dbReference>
<dbReference type="PANTHER" id="PTHR11364">
    <property type="entry name" value="THIOSULFATE SULFERTANSFERASE"/>
    <property type="match status" value="1"/>
</dbReference>
<accession>A0A9W6GDK3</accession>
<comment type="caution">
    <text evidence="5">The sequence shown here is derived from an EMBL/GenBank/DDBJ whole genome shotgun (WGS) entry which is preliminary data.</text>
</comment>
<dbReference type="SUPFAM" id="SSF52821">
    <property type="entry name" value="Rhodanese/Cell cycle control phosphatase"/>
    <property type="match status" value="2"/>
</dbReference>
<keyword evidence="1" id="KW-0808">Transferase</keyword>
<dbReference type="SMART" id="SM00450">
    <property type="entry name" value="RHOD"/>
    <property type="match status" value="2"/>
</dbReference>